<organism evidence="2 3">
    <name type="scientific">Caenorhabditis angaria</name>
    <dbReference type="NCBI Taxonomy" id="860376"/>
    <lineage>
        <taxon>Eukaryota</taxon>
        <taxon>Metazoa</taxon>
        <taxon>Ecdysozoa</taxon>
        <taxon>Nematoda</taxon>
        <taxon>Chromadorea</taxon>
        <taxon>Rhabditida</taxon>
        <taxon>Rhabditina</taxon>
        <taxon>Rhabditomorpha</taxon>
        <taxon>Rhabditoidea</taxon>
        <taxon>Rhabditidae</taxon>
        <taxon>Peloderinae</taxon>
        <taxon>Caenorhabditis</taxon>
    </lineage>
</organism>
<evidence type="ECO:0000313" key="2">
    <source>
        <dbReference type="EMBL" id="CAI5445842.1"/>
    </source>
</evidence>
<evidence type="ECO:0000313" key="3">
    <source>
        <dbReference type="Proteomes" id="UP001152747"/>
    </source>
</evidence>
<dbReference type="Proteomes" id="UP001152747">
    <property type="component" value="Unassembled WGS sequence"/>
</dbReference>
<sequence length="171" mass="19510">MKVLVSSSILVFLIFLVEFGNSKSENFCRGSIGGECDPIACGGQCSAKYVRFYDNVHHSDRTIKNCMCQQERFCSISGLSAINGCRSYSLLNSAVQRYIRHWSMDSRDRQNRHSNDARFRYSDKLRHMQLINGHSRFCCHSTSPHFALQLRSSSFTLPQLSTALFLIILNL</sequence>
<feature type="signal peptide" evidence="1">
    <location>
        <begin position="1"/>
        <end position="24"/>
    </location>
</feature>
<dbReference type="AlphaFoldDB" id="A0A9P1IM92"/>
<dbReference type="OrthoDB" id="5794420at2759"/>
<evidence type="ECO:0000256" key="1">
    <source>
        <dbReference type="SAM" id="SignalP"/>
    </source>
</evidence>
<feature type="chain" id="PRO_5040294685" evidence="1">
    <location>
        <begin position="25"/>
        <end position="171"/>
    </location>
</feature>
<accession>A0A9P1IM92</accession>
<keyword evidence="1" id="KW-0732">Signal</keyword>
<dbReference type="EMBL" id="CANHGI010000003">
    <property type="protein sequence ID" value="CAI5445842.1"/>
    <property type="molecule type" value="Genomic_DNA"/>
</dbReference>
<reference evidence="2" key="1">
    <citation type="submission" date="2022-11" db="EMBL/GenBank/DDBJ databases">
        <authorList>
            <person name="Kikuchi T."/>
        </authorList>
    </citation>
    <scope>NUCLEOTIDE SEQUENCE</scope>
    <source>
        <strain evidence="2">PS1010</strain>
    </source>
</reference>
<keyword evidence="3" id="KW-1185">Reference proteome</keyword>
<protein>
    <submittedName>
        <fullName evidence="2">Uncharacterized protein</fullName>
    </submittedName>
</protein>
<name>A0A9P1IM92_9PELO</name>
<comment type="caution">
    <text evidence="2">The sequence shown here is derived from an EMBL/GenBank/DDBJ whole genome shotgun (WGS) entry which is preliminary data.</text>
</comment>
<gene>
    <name evidence="2" type="ORF">CAMP_LOCUS8479</name>
</gene>
<proteinExistence type="predicted"/>